<evidence type="ECO:0000313" key="2">
    <source>
        <dbReference type="Proteomes" id="UP001249851"/>
    </source>
</evidence>
<reference evidence="1" key="1">
    <citation type="journal article" date="2023" name="G3 (Bethesda)">
        <title>Whole genome assembly and annotation of the endangered Caribbean coral Acropora cervicornis.</title>
        <authorList>
            <person name="Selwyn J.D."/>
            <person name="Vollmer S.V."/>
        </authorList>
    </citation>
    <scope>NUCLEOTIDE SEQUENCE</scope>
    <source>
        <strain evidence="1">K2</strain>
    </source>
</reference>
<dbReference type="Proteomes" id="UP001249851">
    <property type="component" value="Unassembled WGS sequence"/>
</dbReference>
<proteinExistence type="predicted"/>
<reference evidence="1" key="2">
    <citation type="journal article" date="2023" name="Science">
        <title>Genomic signatures of disease resistance in endangered staghorn corals.</title>
        <authorList>
            <person name="Vollmer S.V."/>
            <person name="Selwyn J.D."/>
            <person name="Despard B.A."/>
            <person name="Roesel C.L."/>
        </authorList>
    </citation>
    <scope>NUCLEOTIDE SEQUENCE</scope>
    <source>
        <strain evidence="1">K2</strain>
    </source>
</reference>
<evidence type="ECO:0000313" key="1">
    <source>
        <dbReference type="EMBL" id="KAK2568610.1"/>
    </source>
</evidence>
<protein>
    <submittedName>
        <fullName evidence="1">Uncharacterized protein</fullName>
    </submittedName>
</protein>
<keyword evidence="2" id="KW-1185">Reference proteome</keyword>
<organism evidence="1 2">
    <name type="scientific">Acropora cervicornis</name>
    <name type="common">Staghorn coral</name>
    <dbReference type="NCBI Taxonomy" id="6130"/>
    <lineage>
        <taxon>Eukaryota</taxon>
        <taxon>Metazoa</taxon>
        <taxon>Cnidaria</taxon>
        <taxon>Anthozoa</taxon>
        <taxon>Hexacorallia</taxon>
        <taxon>Scleractinia</taxon>
        <taxon>Astrocoeniina</taxon>
        <taxon>Acroporidae</taxon>
        <taxon>Acropora</taxon>
    </lineage>
</organism>
<gene>
    <name evidence="1" type="ORF">P5673_006549</name>
</gene>
<comment type="caution">
    <text evidence="1">The sequence shown here is derived from an EMBL/GenBank/DDBJ whole genome shotgun (WGS) entry which is preliminary data.</text>
</comment>
<dbReference type="PANTHER" id="PTHR33395">
    <property type="entry name" value="TRANSCRIPTASE, PUTATIVE-RELATED-RELATED"/>
    <property type="match status" value="1"/>
</dbReference>
<name>A0AAD9VC80_ACRCE</name>
<dbReference type="AlphaFoldDB" id="A0AAD9VC80"/>
<dbReference type="PANTHER" id="PTHR33395:SF22">
    <property type="entry name" value="REVERSE TRANSCRIPTASE DOMAIN-CONTAINING PROTEIN"/>
    <property type="match status" value="1"/>
</dbReference>
<accession>A0AAD9VC80</accession>
<dbReference type="EMBL" id="JARQWQ010000011">
    <property type="protein sequence ID" value="KAK2568610.1"/>
    <property type="molecule type" value="Genomic_DNA"/>
</dbReference>
<sequence length="491" mass="55377">MLICRDLSLPNVPWDCPDSSTGANEQRFVDILNDHFLIQHKSSPKRGNNVLDLVISSVPDQAPPKLQRFVYDYARGDFDGLRSSFEAVNLSNTISTGTFDIDRDWYSWKGTFLAGVADYIAKKKLKGRNPVPWINGPLLTLIKKKESLRKKLRLAPSSFLKAKFKDLRSKVKRMLLEARDSFLTGMESQLKCNPKRFWSTLKLKSKHRGIPEVISMATGPSSDPAADGRRIQASSPTEIVDLFNRYFVSVFTSDPVTCKSVDEEDAGLNVDLTLLDLTLTVSQVLDVLANLDAIEKRWIKCVRKAENEPNYGMAQMDGQLEEVIGNKLELAGPLIDSYLKEIGKCIASKLNRSKATGLVNPVVLFFPWAVFRHVLTLVRGYSGNVTLAHSRLSITITERRSLVKLFSPSRFSGENFIAHGHFKKVPSKSGNKLLSVFNGRSLVVVTRNTPFKMDYYMKTERLTVTFYVQHYTKNDFPVDTSLQALMNRPEE</sequence>